<sequence length="106" mass="12281">MADPQRNGLAERDVEQAIVALKKGAYLLKYGRRGKPKFCPFRLSNDESMLIWYSGKEEKQLKLNNVSRIIPGQRTVSFYKSEPETTFRPFLNSDLHPVLMFSILLF</sequence>
<dbReference type="InterPro" id="IPR011993">
    <property type="entry name" value="PH-like_dom_sf"/>
</dbReference>
<dbReference type="AlphaFoldDB" id="A0A438HD05"/>
<dbReference type="SUPFAM" id="SSF50729">
    <property type="entry name" value="PH domain-like"/>
    <property type="match status" value="1"/>
</dbReference>
<evidence type="ECO:0000313" key="2">
    <source>
        <dbReference type="Proteomes" id="UP000288805"/>
    </source>
</evidence>
<reference evidence="1 2" key="1">
    <citation type="journal article" date="2018" name="PLoS Genet.">
        <title>Population sequencing reveals clonal diversity and ancestral inbreeding in the grapevine cultivar Chardonnay.</title>
        <authorList>
            <person name="Roach M.J."/>
            <person name="Johnson D.L."/>
            <person name="Bohlmann J."/>
            <person name="van Vuuren H.J."/>
            <person name="Jones S.J."/>
            <person name="Pretorius I.S."/>
            <person name="Schmidt S.A."/>
            <person name="Borneman A.R."/>
        </authorList>
    </citation>
    <scope>NUCLEOTIDE SEQUENCE [LARGE SCALE GENOMIC DNA]</scope>
    <source>
        <strain evidence="2">cv. Chardonnay</strain>
        <tissue evidence="1">Leaf</tissue>
    </source>
</reference>
<name>A0A438HD05_VITVI</name>
<dbReference type="Proteomes" id="UP000288805">
    <property type="component" value="Unassembled WGS sequence"/>
</dbReference>
<gene>
    <name evidence="1" type="primary">PRAF1_18</name>
    <name evidence="1" type="ORF">CK203_045129</name>
</gene>
<dbReference type="EMBL" id="QGNW01000241">
    <property type="protein sequence ID" value="RVW82340.1"/>
    <property type="molecule type" value="Genomic_DNA"/>
</dbReference>
<proteinExistence type="predicted"/>
<organism evidence="1 2">
    <name type="scientific">Vitis vinifera</name>
    <name type="common">Grape</name>
    <dbReference type="NCBI Taxonomy" id="29760"/>
    <lineage>
        <taxon>Eukaryota</taxon>
        <taxon>Viridiplantae</taxon>
        <taxon>Streptophyta</taxon>
        <taxon>Embryophyta</taxon>
        <taxon>Tracheophyta</taxon>
        <taxon>Spermatophyta</taxon>
        <taxon>Magnoliopsida</taxon>
        <taxon>eudicotyledons</taxon>
        <taxon>Gunneridae</taxon>
        <taxon>Pentapetalae</taxon>
        <taxon>rosids</taxon>
        <taxon>Vitales</taxon>
        <taxon>Vitaceae</taxon>
        <taxon>Viteae</taxon>
        <taxon>Vitis</taxon>
    </lineage>
</organism>
<accession>A0A438HD05</accession>
<evidence type="ECO:0000313" key="1">
    <source>
        <dbReference type="EMBL" id="RVW82340.1"/>
    </source>
</evidence>
<comment type="caution">
    <text evidence="1">The sequence shown here is derived from an EMBL/GenBank/DDBJ whole genome shotgun (WGS) entry which is preliminary data.</text>
</comment>
<dbReference type="Gene3D" id="2.30.29.30">
    <property type="entry name" value="Pleckstrin-homology domain (PH domain)/Phosphotyrosine-binding domain (PTB)"/>
    <property type="match status" value="1"/>
</dbReference>
<protein>
    <submittedName>
        <fullName evidence="1">PH, RCC1 and FYVE domains-containing protein 1</fullName>
    </submittedName>
</protein>